<gene>
    <name evidence="4" type="ORF">MNB_SV-6-1009</name>
</gene>
<dbReference type="PANTHER" id="PTHR43547:SF2">
    <property type="entry name" value="HYBRID SIGNAL TRANSDUCTION HISTIDINE KINASE C"/>
    <property type="match status" value="1"/>
</dbReference>
<dbReference type="Pfam" id="PF02518">
    <property type="entry name" value="HATPase_c"/>
    <property type="match status" value="1"/>
</dbReference>
<dbReference type="PRINTS" id="PR00344">
    <property type="entry name" value="BCTRLSENSOR"/>
</dbReference>
<dbReference type="Gene3D" id="3.30.565.10">
    <property type="entry name" value="Histidine kinase-like ATPase, C-terminal domain"/>
    <property type="match status" value="1"/>
</dbReference>
<dbReference type="Gene3D" id="1.10.287.130">
    <property type="match status" value="1"/>
</dbReference>
<dbReference type="SMART" id="SM00387">
    <property type="entry name" value="HATPase_c"/>
    <property type="match status" value="1"/>
</dbReference>
<proteinExistence type="predicted"/>
<dbReference type="Pfam" id="PF00512">
    <property type="entry name" value="HisKA"/>
    <property type="match status" value="1"/>
</dbReference>
<dbReference type="InterPro" id="IPR003661">
    <property type="entry name" value="HisK_dim/P_dom"/>
</dbReference>
<keyword evidence="2" id="KW-0472">Membrane</keyword>
<dbReference type="GO" id="GO:0000155">
    <property type="term" value="F:phosphorelay sensor kinase activity"/>
    <property type="evidence" value="ECO:0007669"/>
    <property type="project" value="InterPro"/>
</dbReference>
<keyword evidence="2" id="KW-1133">Transmembrane helix</keyword>
<dbReference type="PROSITE" id="PS50109">
    <property type="entry name" value="HIS_KIN"/>
    <property type="match status" value="1"/>
</dbReference>
<dbReference type="AlphaFoldDB" id="A0A1W1C7H7"/>
<keyword evidence="2" id="KW-0812">Transmembrane</keyword>
<accession>A0A1W1C7H7</accession>
<evidence type="ECO:0000256" key="1">
    <source>
        <dbReference type="ARBA" id="ARBA00022553"/>
    </source>
</evidence>
<name>A0A1W1C7H7_9ZZZZ</name>
<dbReference type="InterPro" id="IPR036890">
    <property type="entry name" value="HATPase_C_sf"/>
</dbReference>
<feature type="transmembrane region" description="Helical" evidence="2">
    <location>
        <begin position="156"/>
        <end position="179"/>
    </location>
</feature>
<dbReference type="CDD" id="cd00082">
    <property type="entry name" value="HisKA"/>
    <property type="match status" value="1"/>
</dbReference>
<dbReference type="SUPFAM" id="SSF47384">
    <property type="entry name" value="Homodimeric domain of signal transducing histidine kinase"/>
    <property type="match status" value="1"/>
</dbReference>
<keyword evidence="1" id="KW-0597">Phosphoprotein</keyword>
<dbReference type="InterPro" id="IPR004358">
    <property type="entry name" value="Sig_transdc_His_kin-like_C"/>
</dbReference>
<reference evidence="4" key="1">
    <citation type="submission" date="2016-10" db="EMBL/GenBank/DDBJ databases">
        <authorList>
            <person name="de Groot N.N."/>
        </authorList>
    </citation>
    <scope>NUCLEOTIDE SEQUENCE</scope>
</reference>
<dbReference type="SUPFAM" id="SSF55874">
    <property type="entry name" value="ATPase domain of HSP90 chaperone/DNA topoisomerase II/histidine kinase"/>
    <property type="match status" value="1"/>
</dbReference>
<dbReference type="PANTHER" id="PTHR43547">
    <property type="entry name" value="TWO-COMPONENT HISTIDINE KINASE"/>
    <property type="match status" value="1"/>
</dbReference>
<feature type="transmembrane region" description="Helical" evidence="2">
    <location>
        <begin position="20"/>
        <end position="43"/>
    </location>
</feature>
<feature type="domain" description="Histidine kinase" evidence="3">
    <location>
        <begin position="195"/>
        <end position="395"/>
    </location>
</feature>
<keyword evidence="4" id="KW-0808">Transferase</keyword>
<evidence type="ECO:0000259" key="3">
    <source>
        <dbReference type="PROSITE" id="PS50109"/>
    </source>
</evidence>
<dbReference type="InterPro" id="IPR036097">
    <property type="entry name" value="HisK_dim/P_sf"/>
</dbReference>
<dbReference type="InterPro" id="IPR003594">
    <property type="entry name" value="HATPase_dom"/>
</dbReference>
<dbReference type="InterPro" id="IPR005467">
    <property type="entry name" value="His_kinase_dom"/>
</dbReference>
<sequence>MLVSKNRVTNSLLKSEKKSLLRFLTIYLLLVVSVLILLSIFYYQSQEKVMFSNQKAKLSTYAYDQIKRLKTLHHYFGDRYVYPRDDRYKSAIYDIEEVKIFSLLDNEPKKFDKDIYKYRGKIYLQKILDNYYLGAKYLIIEVDYDDKWYRETIKTIALYGFGMFIALFIFGLLLAKLFLKPMRDSIMLLDRFIKDTTHELNTPLSAILANIEMMDRDIMVDKNRKKLERITIAAKTVSVLYEDLTYLTLEHERDNFDEVLELKNIILERIEYFKILSKSKHITINHYLKDEQFLMDRKKFIRVVDNLLSNAIKYNKRGGVVDIILRKGQLIVEDNGIGIDDEKVSYIFDRYMRFNSSEGGFGIGLSIVKKIVDEYDMTIKVTSKLGIGTRLELRW</sequence>
<organism evidence="4">
    <name type="scientific">hydrothermal vent metagenome</name>
    <dbReference type="NCBI Taxonomy" id="652676"/>
    <lineage>
        <taxon>unclassified sequences</taxon>
        <taxon>metagenomes</taxon>
        <taxon>ecological metagenomes</taxon>
    </lineage>
</organism>
<dbReference type="SMART" id="SM00388">
    <property type="entry name" value="HisKA"/>
    <property type="match status" value="1"/>
</dbReference>
<keyword evidence="4" id="KW-0418">Kinase</keyword>
<protein>
    <submittedName>
        <fullName evidence="4">Two-component system histidine kinase DccS</fullName>
    </submittedName>
</protein>
<dbReference type="EMBL" id="FPHC01000064">
    <property type="protein sequence ID" value="SFV61684.1"/>
    <property type="molecule type" value="Genomic_DNA"/>
</dbReference>
<evidence type="ECO:0000313" key="4">
    <source>
        <dbReference type="EMBL" id="SFV61684.1"/>
    </source>
</evidence>
<evidence type="ECO:0000256" key="2">
    <source>
        <dbReference type="SAM" id="Phobius"/>
    </source>
</evidence>